<dbReference type="EMBL" id="BOOK01000008">
    <property type="protein sequence ID" value="GIH99495.1"/>
    <property type="molecule type" value="Genomic_DNA"/>
</dbReference>
<organism evidence="1 2">
    <name type="scientific">Planobispora takensis</name>
    <dbReference type="NCBI Taxonomy" id="1367882"/>
    <lineage>
        <taxon>Bacteria</taxon>
        <taxon>Bacillati</taxon>
        <taxon>Actinomycetota</taxon>
        <taxon>Actinomycetes</taxon>
        <taxon>Streptosporangiales</taxon>
        <taxon>Streptosporangiaceae</taxon>
        <taxon>Planobispora</taxon>
    </lineage>
</organism>
<dbReference type="RefSeq" id="WP_203873947.1">
    <property type="nucleotide sequence ID" value="NZ_BOOK01000008.1"/>
</dbReference>
<evidence type="ECO:0000313" key="2">
    <source>
        <dbReference type="Proteomes" id="UP000634476"/>
    </source>
</evidence>
<comment type="caution">
    <text evidence="1">The sequence shown here is derived from an EMBL/GenBank/DDBJ whole genome shotgun (WGS) entry which is preliminary data.</text>
</comment>
<keyword evidence="2" id="KW-1185">Reference proteome</keyword>
<sequence>MSNLTEATATEQLPLGETRITDAPGARVALTVEEFHEDADAMELALQTPDHITWWKSVSYFPQLQGGRGYGPELRIETKDKVHEARMILFLPDLTRNGVIELWKGGFMNFGAFIAVLQSLVCRVG</sequence>
<accession>A0A8J3STY2</accession>
<proteinExistence type="predicted"/>
<dbReference type="Proteomes" id="UP000634476">
    <property type="component" value="Unassembled WGS sequence"/>
</dbReference>
<evidence type="ECO:0000313" key="1">
    <source>
        <dbReference type="EMBL" id="GIH99495.1"/>
    </source>
</evidence>
<protein>
    <submittedName>
        <fullName evidence="1">Uncharacterized protein</fullName>
    </submittedName>
</protein>
<dbReference type="AlphaFoldDB" id="A0A8J3STY2"/>
<reference evidence="1" key="1">
    <citation type="submission" date="2021-01" db="EMBL/GenBank/DDBJ databases">
        <title>Whole genome shotgun sequence of Planobispora takensis NBRC 109077.</title>
        <authorList>
            <person name="Komaki H."/>
            <person name="Tamura T."/>
        </authorList>
    </citation>
    <scope>NUCLEOTIDE SEQUENCE</scope>
    <source>
        <strain evidence="1">NBRC 109077</strain>
    </source>
</reference>
<name>A0A8J3STY2_9ACTN</name>
<gene>
    <name evidence="1" type="ORF">Pta02_15040</name>
</gene>